<feature type="domain" description="Flagellin N-terminal" evidence="1">
    <location>
        <begin position="14"/>
        <end position="144"/>
    </location>
</feature>
<dbReference type="InterPro" id="IPR001029">
    <property type="entry name" value="Flagellin_N"/>
</dbReference>
<gene>
    <name evidence="2" type="primary">flgL</name>
    <name evidence="2" type="ORF">DRI96_02825</name>
</gene>
<dbReference type="PANTHER" id="PTHR42792">
    <property type="entry name" value="FLAGELLIN"/>
    <property type="match status" value="1"/>
</dbReference>
<keyword evidence="2" id="KW-0282">Flagellum</keyword>
<dbReference type="Pfam" id="PF00669">
    <property type="entry name" value="Flagellin_N"/>
    <property type="match status" value="1"/>
</dbReference>
<dbReference type="InterPro" id="IPR013384">
    <property type="entry name" value="Flagell_FlgL"/>
</dbReference>
<accession>A0A662DGA8</accession>
<dbReference type="GO" id="GO:0009424">
    <property type="term" value="C:bacterial-type flagellum hook"/>
    <property type="evidence" value="ECO:0007669"/>
    <property type="project" value="InterPro"/>
</dbReference>
<dbReference type="Proteomes" id="UP000267654">
    <property type="component" value="Unassembled WGS sequence"/>
</dbReference>
<dbReference type="GO" id="GO:0071973">
    <property type="term" value="P:bacterial-type flagellum-dependent cell motility"/>
    <property type="evidence" value="ECO:0007669"/>
    <property type="project" value="InterPro"/>
</dbReference>
<keyword evidence="2" id="KW-0966">Cell projection</keyword>
<proteinExistence type="predicted"/>
<evidence type="ECO:0000313" key="3">
    <source>
        <dbReference type="Proteomes" id="UP000267654"/>
    </source>
</evidence>
<dbReference type="Gene3D" id="1.20.1330.10">
    <property type="entry name" value="f41 fragment of flagellin, N-terminal domain"/>
    <property type="match status" value="1"/>
</dbReference>
<dbReference type="GO" id="GO:0005198">
    <property type="term" value="F:structural molecule activity"/>
    <property type="evidence" value="ECO:0007669"/>
    <property type="project" value="InterPro"/>
</dbReference>
<dbReference type="InterPro" id="IPR001492">
    <property type="entry name" value="Flagellin"/>
</dbReference>
<dbReference type="SUPFAM" id="SSF64518">
    <property type="entry name" value="Phase 1 flagellin"/>
    <property type="match status" value="1"/>
</dbReference>
<protein>
    <submittedName>
        <fullName evidence="2">Flagellar hook-associated protein 3</fullName>
    </submittedName>
</protein>
<name>A0A662DGA8_UNCAE</name>
<organism evidence="2 3">
    <name type="scientific">Aerophobetes bacterium</name>
    <dbReference type="NCBI Taxonomy" id="2030807"/>
    <lineage>
        <taxon>Bacteria</taxon>
        <taxon>Candidatus Aerophobota</taxon>
    </lineage>
</organism>
<evidence type="ECO:0000313" key="2">
    <source>
        <dbReference type="EMBL" id="RLE13537.1"/>
    </source>
</evidence>
<comment type="caution">
    <text evidence="2">The sequence shown here is derived from an EMBL/GenBank/DDBJ whole genome shotgun (WGS) entry which is preliminary data.</text>
</comment>
<dbReference type="NCBIfam" id="TIGR02550">
    <property type="entry name" value="flagell_flgL"/>
    <property type="match status" value="1"/>
</dbReference>
<evidence type="ECO:0000259" key="1">
    <source>
        <dbReference type="Pfam" id="PF00669"/>
    </source>
</evidence>
<dbReference type="PANTHER" id="PTHR42792:SF1">
    <property type="entry name" value="FLAGELLAR HOOK-ASSOCIATED PROTEIN 3"/>
    <property type="match status" value="1"/>
</dbReference>
<dbReference type="AlphaFoldDB" id="A0A662DGA8"/>
<sequence length="295" mass="32820">MEEKMRITDAMLAGRVVDSINDSKSRLGDLQNILSTGKKINKPSDDPLNISSAFNLRKELQEIDQYLRNAETATSWIDVTTSTLTQVSEVLNSARTIALRESNATATFESRSASAQEVRNLKRQLLNLANTSFNGKYIFSGTKTLTRPFTDDGVYQGDEGEIKIQIEDRQTITVNAPGDKIFQGEEDIFSVLSDLEEALNNGDTGAISSQIGKLDSCLNQIHRWEGEFGGRGKRVEIFKSRLKDQEVGLTKLLSAIEDADVTKTITDLQHAGAAYQAALYAGREILRYTLIDFWR</sequence>
<dbReference type="EMBL" id="QMQB01000083">
    <property type="protein sequence ID" value="RLE13537.1"/>
    <property type="molecule type" value="Genomic_DNA"/>
</dbReference>
<keyword evidence="2" id="KW-0969">Cilium</keyword>
<reference evidence="2 3" key="1">
    <citation type="submission" date="2018-06" db="EMBL/GenBank/DDBJ databases">
        <title>Extensive metabolic versatility and redundancy in microbially diverse, dynamic hydrothermal sediments.</title>
        <authorList>
            <person name="Dombrowski N."/>
            <person name="Teske A."/>
            <person name="Baker B.J."/>
        </authorList>
    </citation>
    <scope>NUCLEOTIDE SEQUENCE [LARGE SCALE GENOMIC DNA]</scope>
    <source>
        <strain evidence="2">B19_G9</strain>
    </source>
</reference>